<dbReference type="InterPro" id="IPR003703">
    <property type="entry name" value="Acyl_CoA_thio"/>
</dbReference>
<dbReference type="GeneID" id="98181986"/>
<gene>
    <name evidence="4" type="ORF">MFIFM68171_11244</name>
</gene>
<dbReference type="Gene3D" id="2.40.160.210">
    <property type="entry name" value="Acyl-CoA thioesterase, double hotdog domain"/>
    <property type="match status" value="1"/>
</dbReference>
<dbReference type="PANTHER" id="PTHR11066:SF64">
    <property type="entry name" value="ACYL-COA THIOESTERASE (AFU_ORTHOLOGUE AFUA_1G12060)"/>
    <property type="match status" value="1"/>
</dbReference>
<evidence type="ECO:0000313" key="5">
    <source>
        <dbReference type="Proteomes" id="UP001628179"/>
    </source>
</evidence>
<dbReference type="RefSeq" id="XP_070922764.1">
    <property type="nucleotide sequence ID" value="XM_071066663.1"/>
</dbReference>
<organism evidence="4 5">
    <name type="scientific">Madurella fahalii</name>
    <dbReference type="NCBI Taxonomy" id="1157608"/>
    <lineage>
        <taxon>Eukaryota</taxon>
        <taxon>Fungi</taxon>
        <taxon>Dikarya</taxon>
        <taxon>Ascomycota</taxon>
        <taxon>Pezizomycotina</taxon>
        <taxon>Sordariomycetes</taxon>
        <taxon>Sordariomycetidae</taxon>
        <taxon>Sordariales</taxon>
        <taxon>Sordariales incertae sedis</taxon>
        <taxon>Madurella</taxon>
    </lineage>
</organism>
<dbReference type="EMBL" id="BAAFSV010000006">
    <property type="protein sequence ID" value="GAB1321034.1"/>
    <property type="molecule type" value="Genomic_DNA"/>
</dbReference>
<evidence type="ECO:0000259" key="3">
    <source>
        <dbReference type="Pfam" id="PF13622"/>
    </source>
</evidence>
<evidence type="ECO:0000256" key="1">
    <source>
        <dbReference type="ARBA" id="ARBA00006538"/>
    </source>
</evidence>
<dbReference type="Proteomes" id="UP001628179">
    <property type="component" value="Unassembled WGS sequence"/>
</dbReference>
<dbReference type="InterPro" id="IPR049449">
    <property type="entry name" value="TesB_ACOT8-like_N"/>
</dbReference>
<evidence type="ECO:0000256" key="2">
    <source>
        <dbReference type="ARBA" id="ARBA00022801"/>
    </source>
</evidence>
<accession>A0ABQ0GTG7</accession>
<dbReference type="PANTHER" id="PTHR11066">
    <property type="entry name" value="ACYL-COA THIOESTERASE"/>
    <property type="match status" value="1"/>
</dbReference>
<dbReference type="SUPFAM" id="SSF54637">
    <property type="entry name" value="Thioesterase/thiol ester dehydrase-isomerase"/>
    <property type="match status" value="2"/>
</dbReference>
<comment type="caution">
    <text evidence="4">The sequence shown here is derived from an EMBL/GenBank/DDBJ whole genome shotgun (WGS) entry which is preliminary data.</text>
</comment>
<comment type="similarity">
    <text evidence="1">Belongs to the C/M/P thioester hydrolase family.</text>
</comment>
<dbReference type="GO" id="GO:0016787">
    <property type="term" value="F:hydrolase activity"/>
    <property type="evidence" value="ECO:0007669"/>
    <property type="project" value="UniProtKB-KW"/>
</dbReference>
<evidence type="ECO:0000313" key="4">
    <source>
        <dbReference type="EMBL" id="GAB1321034.1"/>
    </source>
</evidence>
<dbReference type="CDD" id="cd03444">
    <property type="entry name" value="Thioesterase_II_repeat1"/>
    <property type="match status" value="1"/>
</dbReference>
<dbReference type="Pfam" id="PF13622">
    <property type="entry name" value="4HBT_3"/>
    <property type="match status" value="1"/>
</dbReference>
<name>A0ABQ0GTG7_9PEZI</name>
<protein>
    <submittedName>
        <fullName evidence="4">Palmitoyl-CoA hydrolase</fullName>
    </submittedName>
</protein>
<keyword evidence="5" id="KW-1185">Reference proteome</keyword>
<dbReference type="InterPro" id="IPR042171">
    <property type="entry name" value="Acyl-CoA_hotdog"/>
</dbReference>
<keyword evidence="2 4" id="KW-0378">Hydrolase</keyword>
<sequence>MPSEDEPPLSFQEALDLVKLPRRGDVRRFMATRAAYLPGSDFTKDKEMPMVHSAAFGGHVYAQSALAAYRAWRELEDEKGVKPSERLDLHTIHGYFTRRGIPERPFIYDVTPLTASRTFSTLSVTVYQPSEPSTSPDPLGARFPLADAALPLDPPAFTAMCSLKLPEPDSVGVSTQEDPPQKRFAAILARRAPHEWPPAPPVDIAGVVALVGADQAGRFPAVEMRKVDMAPHNDGRPVHERRELLLYRLLKPLPPAGGAGDGADGWDANAHVVAHAFVADRNGLLMAGNHIGFGWSLRRAASLSYTFVMHVGAEQAVIRPEDSWWVQEAWFPRTGAGRGIVESKIWSPRGLHVATEYQDGLIQGLEDGEKGGYSRL</sequence>
<dbReference type="CDD" id="cd03445">
    <property type="entry name" value="Thioesterase_II_repeat2"/>
    <property type="match status" value="1"/>
</dbReference>
<proteinExistence type="inferred from homology"/>
<dbReference type="InterPro" id="IPR029069">
    <property type="entry name" value="HotDog_dom_sf"/>
</dbReference>
<reference evidence="4 5" key="1">
    <citation type="submission" date="2024-09" db="EMBL/GenBank/DDBJ databases">
        <title>Itraconazole resistance in Madurella fahalii resulting from another homologue of gene encoding cytochrome P450 14-alpha sterol demethylase (CYP51).</title>
        <authorList>
            <person name="Yoshioka I."/>
            <person name="Fahal A.H."/>
            <person name="Kaneko S."/>
            <person name="Yaguchi T."/>
        </authorList>
    </citation>
    <scope>NUCLEOTIDE SEQUENCE [LARGE SCALE GENOMIC DNA]</scope>
    <source>
        <strain evidence="4 5">IFM 68171</strain>
    </source>
</reference>
<feature type="domain" description="Acyl-CoA thioesterase-like N-terminal HotDog" evidence="3">
    <location>
        <begin position="46"/>
        <end position="130"/>
    </location>
</feature>